<evidence type="ECO:0000259" key="1">
    <source>
        <dbReference type="PROSITE" id="PS51462"/>
    </source>
</evidence>
<dbReference type="Proteomes" id="UP000683291">
    <property type="component" value="Chromosome 1"/>
</dbReference>
<dbReference type="EMBL" id="CP073581">
    <property type="protein sequence ID" value="QUJ76551.1"/>
    <property type="molecule type" value="Genomic_DNA"/>
</dbReference>
<reference evidence="2" key="1">
    <citation type="submission" date="2021-04" db="EMBL/GenBank/DDBJ databases">
        <title>Complete genome sequence for Sulfitobacter sp. strain JK7-1.</title>
        <authorList>
            <person name="Park S.-J."/>
        </authorList>
    </citation>
    <scope>NUCLEOTIDE SEQUENCE</scope>
    <source>
        <strain evidence="2">JK7-1</strain>
    </source>
</reference>
<keyword evidence="3" id="KW-1185">Reference proteome</keyword>
<evidence type="ECO:0000313" key="3">
    <source>
        <dbReference type="Proteomes" id="UP000683291"/>
    </source>
</evidence>
<dbReference type="CDD" id="cd04682">
    <property type="entry name" value="NUDIX_Hydrolase"/>
    <property type="match status" value="1"/>
</dbReference>
<name>A0A975PML5_9RHOB</name>
<dbReference type="PROSITE" id="PS51462">
    <property type="entry name" value="NUDIX"/>
    <property type="match status" value="1"/>
</dbReference>
<sequence>MANAHLFNGAKLALYMGTRLAVILRDDTPGLAFRNCWDLPGGGREGRETPLACALRECREELGLRVPARAIVWQRCYPAQDGARWFFVARMPRGMAHKIRLGEEGQRFMLMSEDIFLRHPDAIPAFRGRVAAYRRWRKSRG</sequence>
<dbReference type="Pfam" id="PF00293">
    <property type="entry name" value="NUDIX"/>
    <property type="match status" value="1"/>
</dbReference>
<dbReference type="GO" id="GO:0016787">
    <property type="term" value="F:hydrolase activity"/>
    <property type="evidence" value="ECO:0007669"/>
    <property type="project" value="UniProtKB-KW"/>
</dbReference>
<accession>A0A975PML5</accession>
<feature type="domain" description="Nudix hydrolase" evidence="1">
    <location>
        <begin position="1"/>
        <end position="141"/>
    </location>
</feature>
<gene>
    <name evidence="2" type="ORF">KDD17_00230</name>
</gene>
<organism evidence="2 3">
    <name type="scientific">Sulfitobacter albidus</name>
    <dbReference type="NCBI Taxonomy" id="2829501"/>
    <lineage>
        <taxon>Bacteria</taxon>
        <taxon>Pseudomonadati</taxon>
        <taxon>Pseudomonadota</taxon>
        <taxon>Alphaproteobacteria</taxon>
        <taxon>Rhodobacterales</taxon>
        <taxon>Roseobacteraceae</taxon>
        <taxon>Sulfitobacter</taxon>
    </lineage>
</organism>
<dbReference type="InterPro" id="IPR015797">
    <property type="entry name" value="NUDIX_hydrolase-like_dom_sf"/>
</dbReference>
<dbReference type="Gene3D" id="3.90.79.10">
    <property type="entry name" value="Nucleoside Triphosphate Pyrophosphohydrolase"/>
    <property type="match status" value="1"/>
</dbReference>
<protein>
    <submittedName>
        <fullName evidence="2">NUDIX hydrolase</fullName>
    </submittedName>
</protein>
<dbReference type="RefSeq" id="WP_212704748.1">
    <property type="nucleotide sequence ID" value="NZ_CP073581.1"/>
</dbReference>
<evidence type="ECO:0000313" key="2">
    <source>
        <dbReference type="EMBL" id="QUJ76551.1"/>
    </source>
</evidence>
<proteinExistence type="predicted"/>
<keyword evidence="2" id="KW-0378">Hydrolase</keyword>
<dbReference type="AlphaFoldDB" id="A0A975PML5"/>
<dbReference type="InterPro" id="IPR000086">
    <property type="entry name" value="NUDIX_hydrolase_dom"/>
</dbReference>
<dbReference type="SUPFAM" id="SSF55811">
    <property type="entry name" value="Nudix"/>
    <property type="match status" value="1"/>
</dbReference>
<dbReference type="KEGG" id="sual:KDD17_00230"/>